<dbReference type="SUPFAM" id="SSF48208">
    <property type="entry name" value="Six-hairpin glycosidases"/>
    <property type="match status" value="1"/>
</dbReference>
<proteinExistence type="predicted"/>
<organism evidence="3">
    <name type="scientific">mine drainage metagenome</name>
    <dbReference type="NCBI Taxonomy" id="410659"/>
    <lineage>
        <taxon>unclassified sequences</taxon>
        <taxon>metagenomes</taxon>
        <taxon>ecological metagenomes</taxon>
    </lineage>
</organism>
<dbReference type="GO" id="GO:0016798">
    <property type="term" value="F:hydrolase activity, acting on glycosyl bonds"/>
    <property type="evidence" value="ECO:0007669"/>
    <property type="project" value="UniProtKB-KW"/>
</dbReference>
<gene>
    <name evidence="3" type="primary">hypBA2</name>
    <name evidence="3" type="ORF">GALL_104680</name>
</gene>
<dbReference type="InterPro" id="IPR008928">
    <property type="entry name" value="6-hairpin_glycosidase_sf"/>
</dbReference>
<evidence type="ECO:0000313" key="3">
    <source>
        <dbReference type="EMBL" id="OIR07509.1"/>
    </source>
</evidence>
<feature type="domain" description="Mannosylglycerate hydrolase MGH1-like glycoside hydrolase" evidence="2">
    <location>
        <begin position="119"/>
        <end position="434"/>
    </location>
</feature>
<comment type="caution">
    <text evidence="3">The sequence shown here is derived from an EMBL/GenBank/DDBJ whole genome shotgun (WGS) entry which is preliminary data.</text>
</comment>
<keyword evidence="3" id="KW-0378">Hydrolase</keyword>
<dbReference type="Gene3D" id="1.50.10.10">
    <property type="match status" value="1"/>
</dbReference>
<protein>
    <submittedName>
        <fullName evidence="3">Beta-L-arabinobiosidase</fullName>
        <ecNumber evidence="3">3.2.1.187</ecNumber>
    </submittedName>
</protein>
<keyword evidence="3" id="KW-0326">Glycosidase</keyword>
<dbReference type="EMBL" id="MLJW01000037">
    <property type="protein sequence ID" value="OIR07509.1"/>
    <property type="molecule type" value="Genomic_DNA"/>
</dbReference>
<dbReference type="Pfam" id="PF22422">
    <property type="entry name" value="MGH1-like_GH"/>
    <property type="match status" value="1"/>
</dbReference>
<dbReference type="InterPro" id="IPR012341">
    <property type="entry name" value="6hp_glycosidase-like_sf"/>
</dbReference>
<evidence type="ECO:0000259" key="1">
    <source>
        <dbReference type="Pfam" id="PF03633"/>
    </source>
</evidence>
<feature type="domain" description="Glycoside hydrolase family 65 C-terminal" evidence="1">
    <location>
        <begin position="451"/>
        <end position="505"/>
    </location>
</feature>
<accession>A0A1J5SU04</accession>
<sequence>MIFPRLHPRIASLLALAALSVAGATAAESGGAVAGWHVLKPAEFAPFIAKFNTMEPEGVVNAVPNAQAWSWLKANVPAFECSDPSTEEIYWFRWWSLRKHLERDPKTGLWVFTEFITKPRPISSALGHHLMETRWLRNPEFSSQYIRYWLQGNDGRPQTFLHKYSQWLDYALWQRWLVVQDTPELTGLVDDLVADYNRWVAEQGRPDGLFWQYDVRDAMEESISGGRHVKNVRPTINSYMYGNAVAIARIARLAGREDLAREFEARAASLRTLVEKTLWNPQLKFFCAVNEKLQPIPVREEIGFIPWYFELPEPGKGYEVAWKQFTDDRGFRAPFGITTAERRSPQFRSHGVGHCEWDGAVWPFATSQTLTALQNVLRDYPGAPVTDRDYFDAFETYVHSQHKAGKPYIGEYLDEKTGAWLKGDNPRSRYYNHSTFADLVITGIVGLRPRADRELDVEPLLPPGTWSWFGLDGVRYHGHDLTILWDRDGTRYHRGAGLTILVDGAVAAHRATLGPLTTLLR</sequence>
<reference evidence="3" key="1">
    <citation type="submission" date="2016-10" db="EMBL/GenBank/DDBJ databases">
        <title>Sequence of Gallionella enrichment culture.</title>
        <authorList>
            <person name="Poehlein A."/>
            <person name="Muehling M."/>
            <person name="Daniel R."/>
        </authorList>
    </citation>
    <scope>NUCLEOTIDE SEQUENCE</scope>
</reference>
<name>A0A1J5SU04_9ZZZZ</name>
<evidence type="ECO:0000259" key="2">
    <source>
        <dbReference type="Pfam" id="PF22422"/>
    </source>
</evidence>
<dbReference type="GO" id="GO:0005975">
    <property type="term" value="P:carbohydrate metabolic process"/>
    <property type="evidence" value="ECO:0007669"/>
    <property type="project" value="InterPro"/>
</dbReference>
<dbReference type="AlphaFoldDB" id="A0A1J5SU04"/>
<dbReference type="InterPro" id="IPR054491">
    <property type="entry name" value="MGH1-like_GH"/>
</dbReference>
<dbReference type="InterPro" id="IPR005194">
    <property type="entry name" value="Glyco_hydro_65_C"/>
</dbReference>
<dbReference type="Pfam" id="PF03633">
    <property type="entry name" value="Glyco_hydro_65C"/>
    <property type="match status" value="1"/>
</dbReference>
<dbReference type="EC" id="3.2.1.187" evidence="3"/>